<sequence>CSRRWRRRRWTGACHRRRRRSRARPRGARRRRRWPWRALPCCPSSSRVGSCTRQAREVVMDGIGSLMISDLDTARFESFPAIE</sequence>
<feature type="non-terminal residue" evidence="1">
    <location>
        <position position="1"/>
    </location>
</feature>
<dbReference type="Proteomes" id="UP000000763">
    <property type="component" value="Chromosome 2"/>
</dbReference>
<organism evidence="1 2">
    <name type="scientific">Oryza sativa subsp. japonica</name>
    <name type="common">Rice</name>
    <dbReference type="NCBI Taxonomy" id="39947"/>
    <lineage>
        <taxon>Eukaryota</taxon>
        <taxon>Viridiplantae</taxon>
        <taxon>Streptophyta</taxon>
        <taxon>Embryophyta</taxon>
        <taxon>Tracheophyta</taxon>
        <taxon>Spermatophyta</taxon>
        <taxon>Magnoliopsida</taxon>
        <taxon>Liliopsida</taxon>
        <taxon>Poales</taxon>
        <taxon>Poaceae</taxon>
        <taxon>BOP clade</taxon>
        <taxon>Oryzoideae</taxon>
        <taxon>Oryzeae</taxon>
        <taxon>Oryzinae</taxon>
        <taxon>Oryza</taxon>
        <taxon>Oryza sativa</taxon>
    </lineage>
</organism>
<reference evidence="1 2" key="1">
    <citation type="journal article" date="2005" name="Nature">
        <title>The map-based sequence of the rice genome.</title>
        <authorList>
            <consortium name="International rice genome sequencing project (IRGSP)"/>
            <person name="Matsumoto T."/>
            <person name="Wu J."/>
            <person name="Kanamori H."/>
            <person name="Katayose Y."/>
            <person name="Fujisawa M."/>
            <person name="Namiki N."/>
            <person name="Mizuno H."/>
            <person name="Yamamoto K."/>
            <person name="Antonio B.A."/>
            <person name="Baba T."/>
            <person name="Sakata K."/>
            <person name="Nagamura Y."/>
            <person name="Aoki H."/>
            <person name="Arikawa K."/>
            <person name="Arita K."/>
            <person name="Bito T."/>
            <person name="Chiden Y."/>
            <person name="Fujitsuka N."/>
            <person name="Fukunaka R."/>
            <person name="Hamada M."/>
            <person name="Harada C."/>
            <person name="Hayashi A."/>
            <person name="Hijishita S."/>
            <person name="Honda M."/>
            <person name="Hosokawa S."/>
            <person name="Ichikawa Y."/>
            <person name="Idonuma A."/>
            <person name="Iijima M."/>
            <person name="Ikeda M."/>
            <person name="Ikeno M."/>
            <person name="Ito K."/>
            <person name="Ito S."/>
            <person name="Ito T."/>
            <person name="Ito Y."/>
            <person name="Ito Y."/>
            <person name="Iwabuchi A."/>
            <person name="Kamiya K."/>
            <person name="Karasawa W."/>
            <person name="Kurita K."/>
            <person name="Katagiri S."/>
            <person name="Kikuta A."/>
            <person name="Kobayashi H."/>
            <person name="Kobayashi N."/>
            <person name="Machita K."/>
            <person name="Maehara T."/>
            <person name="Masukawa M."/>
            <person name="Mizubayashi T."/>
            <person name="Mukai Y."/>
            <person name="Nagasaki H."/>
            <person name="Nagata Y."/>
            <person name="Naito S."/>
            <person name="Nakashima M."/>
            <person name="Nakama Y."/>
            <person name="Nakamichi Y."/>
            <person name="Nakamura M."/>
            <person name="Meguro A."/>
            <person name="Negishi M."/>
            <person name="Ohta I."/>
            <person name="Ohta T."/>
            <person name="Okamoto M."/>
            <person name="Ono N."/>
            <person name="Saji S."/>
            <person name="Sakaguchi M."/>
            <person name="Sakai K."/>
            <person name="Shibata M."/>
            <person name="Shimokawa T."/>
            <person name="Song J."/>
            <person name="Takazaki Y."/>
            <person name="Terasawa K."/>
            <person name="Tsugane M."/>
            <person name="Tsuji K."/>
            <person name="Ueda S."/>
            <person name="Waki K."/>
            <person name="Yamagata H."/>
            <person name="Yamamoto M."/>
            <person name="Yamamoto S."/>
            <person name="Yamane H."/>
            <person name="Yoshiki S."/>
            <person name="Yoshihara R."/>
            <person name="Yukawa K."/>
            <person name="Zhong H."/>
            <person name="Yano M."/>
            <person name="Yuan Q."/>
            <person name="Ouyang S."/>
            <person name="Liu J."/>
            <person name="Jones K.M."/>
            <person name="Gansberger K."/>
            <person name="Moffat K."/>
            <person name="Hill J."/>
            <person name="Bera J."/>
            <person name="Fadrosh D."/>
            <person name="Jin S."/>
            <person name="Johri S."/>
            <person name="Kim M."/>
            <person name="Overton L."/>
            <person name="Reardon M."/>
            <person name="Tsitrin T."/>
            <person name="Vuong H."/>
            <person name="Weaver B."/>
            <person name="Ciecko A."/>
            <person name="Tallon L."/>
            <person name="Jackson J."/>
            <person name="Pai G."/>
            <person name="Aken S.V."/>
            <person name="Utterback T."/>
            <person name="Reidmuller S."/>
            <person name="Feldblyum T."/>
            <person name="Hsiao J."/>
            <person name="Zismann V."/>
            <person name="Iobst S."/>
            <person name="de Vazeille A.R."/>
            <person name="Buell C.R."/>
            <person name="Ying K."/>
            <person name="Li Y."/>
            <person name="Lu T."/>
            <person name="Huang Y."/>
            <person name="Zhao Q."/>
            <person name="Feng Q."/>
            <person name="Zhang L."/>
            <person name="Zhu J."/>
            <person name="Weng Q."/>
            <person name="Mu J."/>
            <person name="Lu Y."/>
            <person name="Fan D."/>
            <person name="Liu Y."/>
            <person name="Guan J."/>
            <person name="Zhang Y."/>
            <person name="Yu S."/>
            <person name="Liu X."/>
            <person name="Zhang Y."/>
            <person name="Hong G."/>
            <person name="Han B."/>
            <person name="Choisne N."/>
            <person name="Demange N."/>
            <person name="Orjeda G."/>
            <person name="Samain S."/>
            <person name="Cattolico L."/>
            <person name="Pelletier E."/>
            <person name="Couloux A."/>
            <person name="Segurens B."/>
            <person name="Wincker P."/>
            <person name="D'Hont A."/>
            <person name="Scarpelli C."/>
            <person name="Weissenbach J."/>
            <person name="Salanoubat M."/>
            <person name="Quetier F."/>
            <person name="Yu Y."/>
            <person name="Kim H.R."/>
            <person name="Rambo T."/>
            <person name="Currie J."/>
            <person name="Collura K."/>
            <person name="Luo M."/>
            <person name="Yang T."/>
            <person name="Ammiraju J.S.S."/>
            <person name="Engler F."/>
            <person name="Soderlund C."/>
            <person name="Wing R.A."/>
            <person name="Palmer L.E."/>
            <person name="de la Bastide M."/>
            <person name="Spiegel L."/>
            <person name="Nascimento L."/>
            <person name="Zutavern T."/>
            <person name="O'Shaughnessy A."/>
            <person name="Dike S."/>
            <person name="Dedhia N."/>
            <person name="Preston R."/>
            <person name="Balija V."/>
            <person name="McCombie W.R."/>
            <person name="Chow T."/>
            <person name="Chen H."/>
            <person name="Chung M."/>
            <person name="Chen C."/>
            <person name="Shaw J."/>
            <person name="Wu H."/>
            <person name="Hsiao K."/>
            <person name="Chao Y."/>
            <person name="Chu M."/>
            <person name="Cheng C."/>
            <person name="Hour A."/>
            <person name="Lee P."/>
            <person name="Lin S."/>
            <person name="Lin Y."/>
            <person name="Liou J."/>
            <person name="Liu S."/>
            <person name="Hsing Y."/>
            <person name="Raghuvanshi S."/>
            <person name="Mohanty A."/>
            <person name="Bharti A.K."/>
            <person name="Gaur A."/>
            <person name="Gupta V."/>
            <person name="Kumar D."/>
            <person name="Ravi V."/>
            <person name="Vij S."/>
            <person name="Kapur A."/>
            <person name="Khurana P."/>
            <person name="Khurana P."/>
            <person name="Khurana J.P."/>
            <person name="Tyagi A.K."/>
            <person name="Gaikwad K."/>
            <person name="Singh A."/>
            <person name="Dalal V."/>
            <person name="Srivastava S."/>
            <person name="Dixit A."/>
            <person name="Pal A.K."/>
            <person name="Ghazi I.A."/>
            <person name="Yadav M."/>
            <person name="Pandit A."/>
            <person name="Bhargava A."/>
            <person name="Sureshbabu K."/>
            <person name="Batra K."/>
            <person name="Sharma T.R."/>
            <person name="Mohapatra T."/>
            <person name="Singh N.K."/>
            <person name="Messing J."/>
            <person name="Nelson A.B."/>
            <person name="Fuks G."/>
            <person name="Kavchok S."/>
            <person name="Keizer G."/>
            <person name="Linton E."/>
            <person name="Llaca V."/>
            <person name="Song R."/>
            <person name="Tanyolac B."/>
            <person name="Young S."/>
            <person name="Ho-Il K."/>
            <person name="Hahn J.H."/>
            <person name="Sangsakoo G."/>
            <person name="Vanavichit A."/>
            <person name="de Mattos Luiz.A.T."/>
            <person name="Zimmer P.D."/>
            <person name="Malone G."/>
            <person name="Dellagostin O."/>
            <person name="de Oliveira A.C."/>
            <person name="Bevan M."/>
            <person name="Bancroft I."/>
            <person name="Minx P."/>
            <person name="Cordum H."/>
            <person name="Wilson R."/>
            <person name="Cheng Z."/>
            <person name="Jin W."/>
            <person name="Jiang J."/>
            <person name="Leong S.A."/>
            <person name="Iwama H."/>
            <person name="Gojobori T."/>
            <person name="Itoh T."/>
            <person name="Niimura Y."/>
            <person name="Fujii Y."/>
            <person name="Habara T."/>
            <person name="Sakai H."/>
            <person name="Sato Y."/>
            <person name="Wilson G."/>
            <person name="Kumar K."/>
            <person name="McCouch S."/>
            <person name="Juretic N."/>
            <person name="Hoen D."/>
            <person name="Wright S."/>
            <person name="Bruskiewich R."/>
            <person name="Bureau T."/>
            <person name="Miyao A."/>
            <person name="Hirochika H."/>
            <person name="Nishikawa T."/>
            <person name="Kadowaki K."/>
            <person name="Sugiura M."/>
            <person name="Burr B."/>
            <person name="Sasaki T."/>
        </authorList>
    </citation>
    <scope>NUCLEOTIDE SEQUENCE [LARGE SCALE GENOMIC DNA]</scope>
    <source>
        <strain evidence="2">cv. Nipponbare</strain>
    </source>
</reference>
<dbReference type="KEGG" id="dosa:Os02g0718600"/>
<protein>
    <submittedName>
        <fullName evidence="1">Os02g0718600 protein</fullName>
    </submittedName>
</protein>
<evidence type="ECO:0000313" key="2">
    <source>
        <dbReference type="Proteomes" id="UP000000763"/>
    </source>
</evidence>
<evidence type="ECO:0000313" key="1">
    <source>
        <dbReference type="EMBL" id="BAF09854.1"/>
    </source>
</evidence>
<dbReference type="EMBL" id="AP008208">
    <property type="protein sequence ID" value="BAF09854.1"/>
    <property type="molecule type" value="Genomic_DNA"/>
</dbReference>
<proteinExistence type="predicted"/>
<name>Q0DY34_ORYSJ</name>
<accession>Q0DY34</accession>
<reference evidence="2" key="2">
    <citation type="journal article" date="2008" name="Nucleic Acids Res.">
        <title>The rice annotation project database (RAP-DB): 2008 update.</title>
        <authorList>
            <consortium name="The rice annotation project (RAP)"/>
        </authorList>
    </citation>
    <scope>GENOME REANNOTATION</scope>
    <source>
        <strain evidence="2">cv. Nipponbare</strain>
    </source>
</reference>
<gene>
    <name evidence="1" type="ordered locus">Os02g0718600</name>
</gene>
<dbReference type="AlphaFoldDB" id="Q0DY34"/>